<dbReference type="EMBL" id="AAVT01000002">
    <property type="protein sequence ID" value="EAW31817.1"/>
    <property type="molecule type" value="Genomic_DNA"/>
</dbReference>
<evidence type="ECO:0000313" key="1">
    <source>
        <dbReference type="EMBL" id="EAW31817.1"/>
    </source>
</evidence>
<comment type="caution">
    <text evidence="1">The sequence shown here is derived from an EMBL/GenBank/DDBJ whole genome shotgun (WGS) entry which is preliminary data.</text>
</comment>
<gene>
    <name evidence="1" type="ORF">GP2143_05185</name>
</gene>
<name>A0YB87_9GAMM</name>
<accession>A0YB87</accession>
<dbReference type="STRING" id="247633.GP2143_05185"/>
<evidence type="ECO:0000313" key="2">
    <source>
        <dbReference type="Proteomes" id="UP000004931"/>
    </source>
</evidence>
<dbReference type="AlphaFoldDB" id="A0YB87"/>
<dbReference type="Proteomes" id="UP000004931">
    <property type="component" value="Unassembled WGS sequence"/>
</dbReference>
<sequence>MNMNVNLIIDVFFNSDVVVVKGKIKCELLVFWKGESGFLP</sequence>
<organism evidence="1 2">
    <name type="scientific">marine gamma proteobacterium HTCC2143</name>
    <dbReference type="NCBI Taxonomy" id="247633"/>
    <lineage>
        <taxon>Bacteria</taxon>
        <taxon>Pseudomonadati</taxon>
        <taxon>Pseudomonadota</taxon>
        <taxon>Gammaproteobacteria</taxon>
        <taxon>Cellvibrionales</taxon>
        <taxon>Spongiibacteraceae</taxon>
        <taxon>BD1-7 clade</taxon>
    </lineage>
</organism>
<keyword evidence="2" id="KW-1185">Reference proteome</keyword>
<proteinExistence type="predicted"/>
<protein>
    <submittedName>
        <fullName evidence="1">Uncharacterized protein</fullName>
    </submittedName>
</protein>
<reference evidence="1 2" key="1">
    <citation type="journal article" date="2010" name="J. Bacteriol.">
        <title>Genome sequence of the oligotrophic marine Gammaproteobacterium HTCC2143, isolated from the Oregon Coast.</title>
        <authorList>
            <person name="Oh H.M."/>
            <person name="Kang I."/>
            <person name="Ferriera S."/>
            <person name="Giovannoni S.J."/>
            <person name="Cho J.C."/>
        </authorList>
    </citation>
    <scope>NUCLEOTIDE SEQUENCE [LARGE SCALE GENOMIC DNA]</scope>
    <source>
        <strain evidence="1 2">HTCC2143</strain>
    </source>
</reference>